<accession>J3JE25</accession>
<comment type="caution">
    <text evidence="2">The sequence shown here is derived from an EMBL/GenBank/DDBJ whole genome shotgun (WGS) entry which is preliminary data.</text>
</comment>
<gene>
    <name evidence="2" type="ORF">HSB1_34130</name>
</gene>
<dbReference type="Proteomes" id="UP000007813">
    <property type="component" value="Unassembled WGS sequence"/>
</dbReference>
<evidence type="ECO:0000313" key="2">
    <source>
        <dbReference type="EMBL" id="EJN57996.1"/>
    </source>
</evidence>
<feature type="region of interest" description="Disordered" evidence="1">
    <location>
        <begin position="1"/>
        <end position="22"/>
    </location>
</feature>
<protein>
    <submittedName>
        <fullName evidence="2">Uncharacterized protein</fullName>
    </submittedName>
</protein>
<organism evidence="2 3">
    <name type="scientific">Halogranum salarium B-1</name>
    <dbReference type="NCBI Taxonomy" id="1210908"/>
    <lineage>
        <taxon>Archaea</taxon>
        <taxon>Methanobacteriati</taxon>
        <taxon>Methanobacteriota</taxon>
        <taxon>Stenosarchaea group</taxon>
        <taxon>Halobacteria</taxon>
        <taxon>Halobacteriales</taxon>
        <taxon>Haloferacaceae</taxon>
    </lineage>
</organism>
<sequence>MFISVNNRWGSQPTNERSIGSKCRFPPTAKAVGFLLDSL</sequence>
<feature type="compositionally biased region" description="Polar residues" evidence="1">
    <location>
        <begin position="1"/>
        <end position="18"/>
    </location>
</feature>
<dbReference type="AlphaFoldDB" id="J3JE25"/>
<proteinExistence type="predicted"/>
<evidence type="ECO:0000313" key="3">
    <source>
        <dbReference type="Proteomes" id="UP000007813"/>
    </source>
</evidence>
<evidence type="ECO:0000256" key="1">
    <source>
        <dbReference type="SAM" id="MobiDB-lite"/>
    </source>
</evidence>
<dbReference type="EMBL" id="ALJD01000009">
    <property type="protein sequence ID" value="EJN57996.1"/>
    <property type="molecule type" value="Genomic_DNA"/>
</dbReference>
<name>J3JE25_9EURY</name>
<reference evidence="2 3" key="1">
    <citation type="journal article" date="2012" name="J. Bacteriol.">
        <title>Draft Genome Sequence of the Extremely Halophilic Archaeon Halogranum salarium B-1T.</title>
        <authorList>
            <person name="Kim K.K."/>
            <person name="Lee K.C."/>
            <person name="Lee J.S."/>
        </authorList>
    </citation>
    <scope>NUCLEOTIDE SEQUENCE [LARGE SCALE GENOMIC DNA]</scope>
    <source>
        <strain evidence="2 3">B-1</strain>
    </source>
</reference>